<dbReference type="Proteomes" id="UP001164250">
    <property type="component" value="Chromosome 10"/>
</dbReference>
<protein>
    <submittedName>
        <fullName evidence="1">Uncharacterized protein</fullName>
    </submittedName>
</protein>
<name>A0ACC1AE31_9ROSI</name>
<proteinExistence type="predicted"/>
<sequence length="61" mass="6818">MKNNNNNYCFETSITHLCICILSPTNFGNGELTTAAVRNTNQTNKIKPVIFNQTQINHSSC</sequence>
<accession>A0ACC1AE31</accession>
<evidence type="ECO:0000313" key="2">
    <source>
        <dbReference type="Proteomes" id="UP001164250"/>
    </source>
</evidence>
<reference evidence="2" key="1">
    <citation type="journal article" date="2023" name="G3 (Bethesda)">
        <title>Genome assembly and association tests identify interacting loci associated with vigor, precocity, and sex in interspecific pistachio rootstocks.</title>
        <authorList>
            <person name="Palmer W."/>
            <person name="Jacygrad E."/>
            <person name="Sagayaradj S."/>
            <person name="Cavanaugh K."/>
            <person name="Han R."/>
            <person name="Bertier L."/>
            <person name="Beede B."/>
            <person name="Kafkas S."/>
            <person name="Golino D."/>
            <person name="Preece J."/>
            <person name="Michelmore R."/>
        </authorList>
    </citation>
    <scope>NUCLEOTIDE SEQUENCE [LARGE SCALE GENOMIC DNA]</scope>
</reference>
<comment type="caution">
    <text evidence="1">The sequence shown here is derived from an EMBL/GenBank/DDBJ whole genome shotgun (WGS) entry which is preliminary data.</text>
</comment>
<dbReference type="EMBL" id="CM047906">
    <property type="protein sequence ID" value="KAJ0085599.1"/>
    <property type="molecule type" value="Genomic_DNA"/>
</dbReference>
<keyword evidence="2" id="KW-1185">Reference proteome</keyword>
<gene>
    <name evidence="1" type="ORF">Patl1_07779</name>
</gene>
<organism evidence="1 2">
    <name type="scientific">Pistacia atlantica</name>
    <dbReference type="NCBI Taxonomy" id="434234"/>
    <lineage>
        <taxon>Eukaryota</taxon>
        <taxon>Viridiplantae</taxon>
        <taxon>Streptophyta</taxon>
        <taxon>Embryophyta</taxon>
        <taxon>Tracheophyta</taxon>
        <taxon>Spermatophyta</taxon>
        <taxon>Magnoliopsida</taxon>
        <taxon>eudicotyledons</taxon>
        <taxon>Gunneridae</taxon>
        <taxon>Pentapetalae</taxon>
        <taxon>rosids</taxon>
        <taxon>malvids</taxon>
        <taxon>Sapindales</taxon>
        <taxon>Anacardiaceae</taxon>
        <taxon>Pistacia</taxon>
    </lineage>
</organism>
<evidence type="ECO:0000313" key="1">
    <source>
        <dbReference type="EMBL" id="KAJ0085599.1"/>
    </source>
</evidence>